<feature type="domain" description="Thioredoxin" evidence="2">
    <location>
        <begin position="1"/>
        <end position="138"/>
    </location>
</feature>
<protein>
    <submittedName>
        <fullName evidence="3">Thiol:disulfide interchange protein</fullName>
    </submittedName>
</protein>
<dbReference type="InterPro" id="IPR036249">
    <property type="entry name" value="Thioredoxin-like_sf"/>
</dbReference>
<dbReference type="InterPro" id="IPR051099">
    <property type="entry name" value="AGR/TXD"/>
</dbReference>
<dbReference type="PANTHER" id="PTHR15337:SF11">
    <property type="entry name" value="THIOREDOXIN DOMAIN-CONTAINING PROTEIN"/>
    <property type="match status" value="1"/>
</dbReference>
<evidence type="ECO:0000313" key="3">
    <source>
        <dbReference type="EMBL" id="QDU81523.1"/>
    </source>
</evidence>
<dbReference type="InterPro" id="IPR013766">
    <property type="entry name" value="Thioredoxin_domain"/>
</dbReference>
<keyword evidence="4" id="KW-1185">Reference proteome</keyword>
<evidence type="ECO:0000313" key="4">
    <source>
        <dbReference type="Proteomes" id="UP000317178"/>
    </source>
</evidence>
<dbReference type="RefSeq" id="WP_144996940.1">
    <property type="nucleotide sequence ID" value="NZ_CP036281.1"/>
</dbReference>
<dbReference type="Proteomes" id="UP000317178">
    <property type="component" value="Chromosome"/>
</dbReference>
<name>A0A518CQM9_9PLAN</name>
<reference evidence="3 4" key="1">
    <citation type="submission" date="2019-02" db="EMBL/GenBank/DDBJ databases">
        <title>Deep-cultivation of Planctomycetes and their phenomic and genomic characterization uncovers novel biology.</title>
        <authorList>
            <person name="Wiegand S."/>
            <person name="Jogler M."/>
            <person name="Boedeker C."/>
            <person name="Pinto D."/>
            <person name="Vollmers J."/>
            <person name="Rivas-Marin E."/>
            <person name="Kohn T."/>
            <person name="Peeters S.H."/>
            <person name="Heuer A."/>
            <person name="Rast P."/>
            <person name="Oberbeckmann S."/>
            <person name="Bunk B."/>
            <person name="Jeske O."/>
            <person name="Meyerdierks A."/>
            <person name="Storesund J.E."/>
            <person name="Kallscheuer N."/>
            <person name="Luecker S."/>
            <person name="Lage O.M."/>
            <person name="Pohl T."/>
            <person name="Merkel B.J."/>
            <person name="Hornburger P."/>
            <person name="Mueller R.-W."/>
            <person name="Bruemmer F."/>
            <person name="Labrenz M."/>
            <person name="Spormann A.M."/>
            <person name="Op den Camp H."/>
            <person name="Overmann J."/>
            <person name="Amann R."/>
            <person name="Jetten M.S.M."/>
            <person name="Mascher T."/>
            <person name="Medema M.H."/>
            <person name="Devos D.P."/>
            <person name="Kaster A.-K."/>
            <person name="Ovreas L."/>
            <person name="Rohde M."/>
            <person name="Galperin M.Y."/>
            <person name="Jogler C."/>
        </authorList>
    </citation>
    <scope>NUCLEOTIDE SEQUENCE [LARGE SCALE GENOMIC DNA]</scope>
    <source>
        <strain evidence="3 4">Pla110</strain>
    </source>
</reference>
<dbReference type="KEGG" id="plon:Pla110_32650"/>
<proteinExistence type="predicted"/>
<dbReference type="Pfam" id="PF03190">
    <property type="entry name" value="Thioredox_DsbH"/>
    <property type="match status" value="1"/>
</dbReference>
<dbReference type="PROSITE" id="PS51352">
    <property type="entry name" value="THIOREDOXIN_2"/>
    <property type="match status" value="1"/>
</dbReference>
<dbReference type="OrthoDB" id="267639at2"/>
<sequence length="285" mass="32043">MASKRFQLYGIIAGSLVYLSCFAGTLQAQVQWRSSLKEVAQESRETGKPMLLKFTAEWCTFCHKMEKSFNKPEVSAMVNEHFIPIKVDADEKKNLVEEIGVSGFPTTVIISPDFQVLQKITGYLKEDELHARLEVMCPPEPAGRVIVQKQTKPEVPVKKAVVPENPIQQVASEWAFEQICLVQLVENGQLTPGNPAFRTIYRDKQLCFVSAAHKQAFEHNPEHYWPAVNGNCPIVLSEDKQAVSGSPELGAIYRGKLWFFSTPEARQHFADAPQQYLLPGVIEPE</sequence>
<accession>A0A518CQM9</accession>
<evidence type="ECO:0000256" key="1">
    <source>
        <dbReference type="ARBA" id="ARBA00022729"/>
    </source>
</evidence>
<gene>
    <name evidence="3" type="ORF">Pla110_32650</name>
</gene>
<dbReference type="PANTHER" id="PTHR15337">
    <property type="entry name" value="ANTERIOR GRADIENT PROTEIN-RELATED"/>
    <property type="match status" value="1"/>
</dbReference>
<dbReference type="AlphaFoldDB" id="A0A518CQM9"/>
<organism evidence="3 4">
    <name type="scientific">Polystyrenella longa</name>
    <dbReference type="NCBI Taxonomy" id="2528007"/>
    <lineage>
        <taxon>Bacteria</taxon>
        <taxon>Pseudomonadati</taxon>
        <taxon>Planctomycetota</taxon>
        <taxon>Planctomycetia</taxon>
        <taxon>Planctomycetales</taxon>
        <taxon>Planctomycetaceae</taxon>
        <taxon>Polystyrenella</taxon>
    </lineage>
</organism>
<dbReference type="EMBL" id="CP036281">
    <property type="protein sequence ID" value="QDU81523.1"/>
    <property type="molecule type" value="Genomic_DNA"/>
</dbReference>
<evidence type="ECO:0000259" key="2">
    <source>
        <dbReference type="PROSITE" id="PS51352"/>
    </source>
</evidence>
<keyword evidence="1" id="KW-0732">Signal</keyword>
<dbReference type="Gene3D" id="3.40.30.10">
    <property type="entry name" value="Glutaredoxin"/>
    <property type="match status" value="1"/>
</dbReference>
<dbReference type="SUPFAM" id="SSF52833">
    <property type="entry name" value="Thioredoxin-like"/>
    <property type="match status" value="1"/>
</dbReference>
<dbReference type="InterPro" id="IPR004879">
    <property type="entry name" value="Ssp411-like_TRX"/>
</dbReference>